<evidence type="ECO:0000313" key="3">
    <source>
        <dbReference type="EMBL" id="KAH9299979.1"/>
    </source>
</evidence>
<keyword evidence="2" id="KW-0963">Cytoplasm</keyword>
<comment type="caution">
    <text evidence="3">The sequence shown here is derived from an EMBL/GenBank/DDBJ whole genome shotgun (WGS) entry which is preliminary data.</text>
</comment>
<keyword evidence="4" id="KW-1185">Reference proteome</keyword>
<comment type="subcellular location">
    <subcellularLocation>
        <location evidence="1">Cytoplasm</location>
    </subcellularLocation>
</comment>
<feature type="non-terminal residue" evidence="3">
    <location>
        <position position="1"/>
    </location>
</feature>
<protein>
    <recommendedName>
        <fullName evidence="5">Sorting nexin C-terminal domain-containing protein</fullName>
    </recommendedName>
</protein>
<proteinExistence type="predicted"/>
<dbReference type="GO" id="GO:0005737">
    <property type="term" value="C:cytoplasm"/>
    <property type="evidence" value="ECO:0007669"/>
    <property type="project" value="UniProtKB-SubCell"/>
</dbReference>
<evidence type="ECO:0000313" key="4">
    <source>
        <dbReference type="Proteomes" id="UP000824469"/>
    </source>
</evidence>
<gene>
    <name evidence="3" type="ORF">KI387_011562</name>
</gene>
<dbReference type="PANTHER" id="PTHR22999:SF23">
    <property type="entry name" value="SORTING NEXIN-16"/>
    <property type="match status" value="1"/>
</dbReference>
<dbReference type="AlphaFoldDB" id="A0AA38FBI6"/>
<organism evidence="3 4">
    <name type="scientific">Taxus chinensis</name>
    <name type="common">Chinese yew</name>
    <name type="synonym">Taxus wallichiana var. chinensis</name>
    <dbReference type="NCBI Taxonomy" id="29808"/>
    <lineage>
        <taxon>Eukaryota</taxon>
        <taxon>Viridiplantae</taxon>
        <taxon>Streptophyta</taxon>
        <taxon>Embryophyta</taxon>
        <taxon>Tracheophyta</taxon>
        <taxon>Spermatophyta</taxon>
        <taxon>Pinopsida</taxon>
        <taxon>Pinidae</taxon>
        <taxon>Conifers II</taxon>
        <taxon>Cupressales</taxon>
        <taxon>Taxaceae</taxon>
        <taxon>Taxus</taxon>
    </lineage>
</organism>
<evidence type="ECO:0000256" key="2">
    <source>
        <dbReference type="ARBA" id="ARBA00022490"/>
    </source>
</evidence>
<dbReference type="PANTHER" id="PTHR22999">
    <property type="entry name" value="PX SERINE/THREONINE KINASE PXK"/>
    <property type="match status" value="1"/>
</dbReference>
<evidence type="ECO:0008006" key="5">
    <source>
        <dbReference type="Google" id="ProtNLM"/>
    </source>
</evidence>
<accession>A0AA38FBI6</accession>
<name>A0AA38FBI6_TAXCH</name>
<evidence type="ECO:0000256" key="1">
    <source>
        <dbReference type="ARBA" id="ARBA00004496"/>
    </source>
</evidence>
<dbReference type="EMBL" id="JAHRHJ020000009">
    <property type="protein sequence ID" value="KAH9299979.1"/>
    <property type="molecule type" value="Genomic_DNA"/>
</dbReference>
<dbReference type="InterPro" id="IPR051837">
    <property type="entry name" value="SortingNexin/PXDomain-PKLike"/>
</dbReference>
<sequence>APSTLVSLIGGKQYRRCARDIYFFLQSSVCVKQLAYSLLELLLITMFPELHDIVLDIHGNTE</sequence>
<dbReference type="Proteomes" id="UP000824469">
    <property type="component" value="Unassembled WGS sequence"/>
</dbReference>
<reference evidence="3 4" key="1">
    <citation type="journal article" date="2021" name="Nat. Plants">
        <title>The Taxus genome provides insights into paclitaxel biosynthesis.</title>
        <authorList>
            <person name="Xiong X."/>
            <person name="Gou J."/>
            <person name="Liao Q."/>
            <person name="Li Y."/>
            <person name="Zhou Q."/>
            <person name="Bi G."/>
            <person name="Li C."/>
            <person name="Du R."/>
            <person name="Wang X."/>
            <person name="Sun T."/>
            <person name="Guo L."/>
            <person name="Liang H."/>
            <person name="Lu P."/>
            <person name="Wu Y."/>
            <person name="Zhang Z."/>
            <person name="Ro D.K."/>
            <person name="Shang Y."/>
            <person name="Huang S."/>
            <person name="Yan J."/>
        </authorList>
    </citation>
    <scope>NUCLEOTIDE SEQUENCE [LARGE SCALE GENOMIC DNA]</scope>
    <source>
        <strain evidence="3">Ta-2019</strain>
    </source>
</reference>